<dbReference type="Pfam" id="PF07704">
    <property type="entry name" value="PSK_trans_fac"/>
    <property type="match status" value="1"/>
</dbReference>
<name>A0ABU1JVW6_9PROT</name>
<gene>
    <name evidence="1" type="ORF">E9232_004239</name>
</gene>
<protein>
    <submittedName>
        <fullName evidence="1">Antitoxin VapB</fullName>
    </submittedName>
</protein>
<dbReference type="RefSeq" id="WP_309797145.1">
    <property type="nucleotide sequence ID" value="NZ_JAVDPW010000007.1"/>
</dbReference>
<keyword evidence="2" id="KW-1185">Reference proteome</keyword>
<sequence>MTLQIRDDRARALARELAARRKVTMTEAVIQALEAELRREAEKEPLADRIARIAATLAAEAGPNRHVMSKEEINAMWGH</sequence>
<evidence type="ECO:0000313" key="2">
    <source>
        <dbReference type="Proteomes" id="UP001262410"/>
    </source>
</evidence>
<accession>A0ABU1JVW6</accession>
<dbReference type="Proteomes" id="UP001262410">
    <property type="component" value="Unassembled WGS sequence"/>
</dbReference>
<organism evidence="1 2">
    <name type="scientific">Inquilinus ginsengisoli</name>
    <dbReference type="NCBI Taxonomy" id="363840"/>
    <lineage>
        <taxon>Bacteria</taxon>
        <taxon>Pseudomonadati</taxon>
        <taxon>Pseudomonadota</taxon>
        <taxon>Alphaproteobacteria</taxon>
        <taxon>Rhodospirillales</taxon>
        <taxon>Rhodospirillaceae</taxon>
        <taxon>Inquilinus</taxon>
    </lineage>
</organism>
<reference evidence="1 2" key="1">
    <citation type="submission" date="2023-07" db="EMBL/GenBank/DDBJ databases">
        <title>Sorghum-associated microbial communities from plants grown in Nebraska, USA.</title>
        <authorList>
            <person name="Schachtman D."/>
        </authorList>
    </citation>
    <scope>NUCLEOTIDE SEQUENCE [LARGE SCALE GENOMIC DNA]</scope>
    <source>
        <strain evidence="1 2">584</strain>
    </source>
</reference>
<evidence type="ECO:0000313" key="1">
    <source>
        <dbReference type="EMBL" id="MDR6291705.1"/>
    </source>
</evidence>
<dbReference type="EMBL" id="JAVDPW010000007">
    <property type="protein sequence ID" value="MDR6291705.1"/>
    <property type="molecule type" value="Genomic_DNA"/>
</dbReference>
<dbReference type="InterPro" id="IPR011660">
    <property type="entry name" value="VapB-like"/>
</dbReference>
<proteinExistence type="predicted"/>
<comment type="caution">
    <text evidence="1">The sequence shown here is derived from an EMBL/GenBank/DDBJ whole genome shotgun (WGS) entry which is preliminary data.</text>
</comment>